<comment type="caution">
    <text evidence="1">The sequence shown here is derived from an EMBL/GenBank/DDBJ whole genome shotgun (WGS) entry which is preliminary data.</text>
</comment>
<dbReference type="EMBL" id="AQHR01000065">
    <property type="protein sequence ID" value="EON77167.1"/>
    <property type="molecule type" value="Genomic_DNA"/>
</dbReference>
<proteinExistence type="predicted"/>
<gene>
    <name evidence="1" type="ORF">ADIS_2377</name>
</gene>
<dbReference type="Proteomes" id="UP000013909">
    <property type="component" value="Unassembled WGS sequence"/>
</dbReference>
<dbReference type="AlphaFoldDB" id="R7ZSW1"/>
<protein>
    <submittedName>
        <fullName evidence="1">Uncharacterized protein</fullName>
    </submittedName>
</protein>
<name>R7ZSW1_9BACT</name>
<organism evidence="1 2">
    <name type="scientific">Lunatimonas lonarensis</name>
    <dbReference type="NCBI Taxonomy" id="1232681"/>
    <lineage>
        <taxon>Bacteria</taxon>
        <taxon>Pseudomonadati</taxon>
        <taxon>Bacteroidota</taxon>
        <taxon>Cytophagia</taxon>
        <taxon>Cytophagales</taxon>
        <taxon>Cyclobacteriaceae</taxon>
    </lineage>
</organism>
<evidence type="ECO:0000313" key="2">
    <source>
        <dbReference type="Proteomes" id="UP000013909"/>
    </source>
</evidence>
<keyword evidence="2" id="KW-1185">Reference proteome</keyword>
<reference evidence="1 2" key="1">
    <citation type="submission" date="2013-02" db="EMBL/GenBank/DDBJ databases">
        <title>A novel strain isolated from Lonar lake, Maharashtra, India.</title>
        <authorList>
            <person name="Singh A."/>
        </authorList>
    </citation>
    <scope>NUCLEOTIDE SEQUENCE [LARGE SCALE GENOMIC DNA]</scope>
    <source>
        <strain evidence="1 2">AK24</strain>
    </source>
</reference>
<evidence type="ECO:0000313" key="1">
    <source>
        <dbReference type="EMBL" id="EON77167.1"/>
    </source>
</evidence>
<accession>R7ZSW1</accession>
<sequence>MWLFTKFQNKTYQLKKHHPQNDRWDGFGCQKNRIYESKRNTRIN</sequence>